<proteinExistence type="predicted"/>
<reference evidence="2" key="1">
    <citation type="submission" date="2018-11" db="EMBL/GenBank/DDBJ databases">
        <title>Complete genome sequence of Paenibacillus sp. ML311-T8.</title>
        <authorList>
            <person name="Nam Y.-D."/>
            <person name="Kang J."/>
            <person name="Chung W.-H."/>
            <person name="Park Y.S."/>
        </authorList>
    </citation>
    <scope>NUCLEOTIDE SEQUENCE [LARGE SCALE GENOMIC DNA]</scope>
    <source>
        <strain evidence="2">ML311-T8</strain>
    </source>
</reference>
<protein>
    <submittedName>
        <fullName evidence="1">Uncharacterized protein</fullName>
    </submittedName>
</protein>
<dbReference type="AlphaFoldDB" id="A0A6B8RRR7"/>
<dbReference type="EMBL" id="CP034235">
    <property type="protein sequence ID" value="QGQ99080.1"/>
    <property type="molecule type" value="Genomic_DNA"/>
</dbReference>
<keyword evidence="2" id="KW-1185">Reference proteome</keyword>
<evidence type="ECO:0000313" key="1">
    <source>
        <dbReference type="EMBL" id="QGQ99080.1"/>
    </source>
</evidence>
<dbReference type="KEGG" id="ppsc:EHS13_31485"/>
<organism evidence="1 2">
    <name type="scientific">Paenibacillus psychroresistens</name>
    <dbReference type="NCBI Taxonomy" id="1778678"/>
    <lineage>
        <taxon>Bacteria</taxon>
        <taxon>Bacillati</taxon>
        <taxon>Bacillota</taxon>
        <taxon>Bacilli</taxon>
        <taxon>Bacillales</taxon>
        <taxon>Paenibacillaceae</taxon>
        <taxon>Paenibacillus</taxon>
    </lineage>
</organism>
<sequence length="115" mass="13031">MRKILSLLFVFIVFILFCLIPIQTPLHLVDHMNQTSVLEDQKITTEITQLEEKPANPFSLRSPALYSYSSFPFLYNLSLSNTFAPSFPFLSLPASSFLLNTTPALSYSPLKVNEN</sequence>
<name>A0A6B8RRR7_9BACL</name>
<dbReference type="Proteomes" id="UP000426246">
    <property type="component" value="Chromosome"/>
</dbReference>
<gene>
    <name evidence="1" type="ORF">EHS13_31485</name>
</gene>
<evidence type="ECO:0000313" key="2">
    <source>
        <dbReference type="Proteomes" id="UP000426246"/>
    </source>
</evidence>
<dbReference type="RefSeq" id="WP_155704187.1">
    <property type="nucleotide sequence ID" value="NZ_CP034235.1"/>
</dbReference>
<accession>A0A6B8RRR7</accession>